<dbReference type="InterPro" id="IPR027417">
    <property type="entry name" value="P-loop_NTPase"/>
</dbReference>
<dbReference type="GO" id="GO:0005524">
    <property type="term" value="F:ATP binding"/>
    <property type="evidence" value="ECO:0007669"/>
    <property type="project" value="UniProtKB-KW"/>
</dbReference>
<keyword evidence="5" id="KW-0029">Amino-acid transport</keyword>
<evidence type="ECO:0000256" key="4">
    <source>
        <dbReference type="ARBA" id="ARBA00022840"/>
    </source>
</evidence>
<dbReference type="CDD" id="cd03224">
    <property type="entry name" value="ABC_TM1139_LivF_branched"/>
    <property type="match status" value="1"/>
</dbReference>
<reference evidence="7 8" key="1">
    <citation type="submission" date="2019-12" db="EMBL/GenBank/DDBJ databases">
        <title>The genome of Stappia indica PHM037.</title>
        <authorList>
            <person name="Kacar D."/>
            <person name="Galan B."/>
            <person name="Canedo L."/>
            <person name="Rodriguez P."/>
            <person name="de la Calle F."/>
            <person name="Garcia J.L."/>
        </authorList>
    </citation>
    <scope>NUCLEOTIDE SEQUENCE [LARGE SCALE GENOMIC DNA]</scope>
    <source>
        <strain evidence="7 8">PHM037</strain>
    </source>
</reference>
<comment type="similarity">
    <text evidence="1">Belongs to the ABC transporter superfamily.</text>
</comment>
<keyword evidence="3" id="KW-0547">Nucleotide-binding</keyword>
<dbReference type="Gene3D" id="3.40.50.300">
    <property type="entry name" value="P-loop containing nucleotide triphosphate hydrolases"/>
    <property type="match status" value="1"/>
</dbReference>
<dbReference type="PANTHER" id="PTHR43820">
    <property type="entry name" value="HIGH-AFFINITY BRANCHED-CHAIN AMINO ACID TRANSPORT ATP-BINDING PROTEIN LIVF"/>
    <property type="match status" value="1"/>
</dbReference>
<dbReference type="RefSeq" id="WP_083206048.1">
    <property type="nucleotide sequence ID" value="NZ_CP046908.1"/>
</dbReference>
<organism evidence="7 8">
    <name type="scientific">Stappia indica</name>
    <dbReference type="NCBI Taxonomy" id="538381"/>
    <lineage>
        <taxon>Bacteria</taxon>
        <taxon>Pseudomonadati</taxon>
        <taxon>Pseudomonadota</taxon>
        <taxon>Alphaproteobacteria</taxon>
        <taxon>Hyphomicrobiales</taxon>
        <taxon>Stappiaceae</taxon>
        <taxon>Stappia</taxon>
    </lineage>
</organism>
<dbReference type="KEGG" id="siw:GH266_06990"/>
<proteinExistence type="inferred from homology"/>
<dbReference type="Pfam" id="PF00005">
    <property type="entry name" value="ABC_tran"/>
    <property type="match status" value="1"/>
</dbReference>
<feature type="domain" description="ABC transporter" evidence="6">
    <location>
        <begin position="6"/>
        <end position="238"/>
    </location>
</feature>
<dbReference type="GO" id="GO:0015807">
    <property type="term" value="P:L-amino acid transport"/>
    <property type="evidence" value="ECO:0007669"/>
    <property type="project" value="TreeGrafter"/>
</dbReference>
<dbReference type="InterPro" id="IPR003593">
    <property type="entry name" value="AAA+_ATPase"/>
</dbReference>
<dbReference type="GO" id="GO:0016887">
    <property type="term" value="F:ATP hydrolysis activity"/>
    <property type="evidence" value="ECO:0007669"/>
    <property type="project" value="InterPro"/>
</dbReference>
<dbReference type="PROSITE" id="PS00211">
    <property type="entry name" value="ABC_TRANSPORTER_1"/>
    <property type="match status" value="1"/>
</dbReference>
<dbReference type="OrthoDB" id="9806149at2"/>
<name>A0A857C5Z8_9HYPH</name>
<dbReference type="EMBL" id="CP046908">
    <property type="protein sequence ID" value="QGZ34275.1"/>
    <property type="molecule type" value="Genomic_DNA"/>
</dbReference>
<evidence type="ECO:0000256" key="2">
    <source>
        <dbReference type="ARBA" id="ARBA00022448"/>
    </source>
</evidence>
<dbReference type="GO" id="GO:0015658">
    <property type="term" value="F:branched-chain amino acid transmembrane transporter activity"/>
    <property type="evidence" value="ECO:0007669"/>
    <property type="project" value="TreeGrafter"/>
</dbReference>
<dbReference type="AlphaFoldDB" id="A0A857C5Z8"/>
<dbReference type="InterPro" id="IPR003439">
    <property type="entry name" value="ABC_transporter-like_ATP-bd"/>
</dbReference>
<protein>
    <submittedName>
        <fullName evidence="7">ATP-binding cassette domain-containing protein</fullName>
    </submittedName>
</protein>
<evidence type="ECO:0000313" key="8">
    <source>
        <dbReference type="Proteomes" id="UP000435648"/>
    </source>
</evidence>
<sequence>MTSPVLEGVGIRAGYGDVEVLRGIDIALPPKSVVALIGANGAGKTTLLKTISGLLPLRGGEVRINGEPIGGLAPHKVVEAGFVQSPEGKQLFPEMTIAENLMVGAHSKRARARREETMEEVFELFPILRERARQRAGTMSGGQQQMIAVGRALMALPKVLALDEPSLGLAPIMVSRLMESIEQIRHRDLSILIIEQNIFQVLKMADHAYVLENGEIAKQGGGQELLADPHLRSTYLGL</sequence>
<dbReference type="PANTHER" id="PTHR43820:SF4">
    <property type="entry name" value="HIGH-AFFINITY BRANCHED-CHAIN AMINO ACID TRANSPORT ATP-BINDING PROTEIN LIVF"/>
    <property type="match status" value="1"/>
</dbReference>
<accession>A0A857C5Z8</accession>
<dbReference type="SUPFAM" id="SSF52540">
    <property type="entry name" value="P-loop containing nucleoside triphosphate hydrolases"/>
    <property type="match status" value="1"/>
</dbReference>
<evidence type="ECO:0000256" key="1">
    <source>
        <dbReference type="ARBA" id="ARBA00005417"/>
    </source>
</evidence>
<gene>
    <name evidence="7" type="ORF">GH266_06990</name>
</gene>
<keyword evidence="2" id="KW-0813">Transport</keyword>
<dbReference type="InterPro" id="IPR052156">
    <property type="entry name" value="BCAA_Transport_ATP-bd_LivF"/>
</dbReference>
<dbReference type="SMART" id="SM00382">
    <property type="entry name" value="AAA"/>
    <property type="match status" value="1"/>
</dbReference>
<dbReference type="PROSITE" id="PS50893">
    <property type="entry name" value="ABC_TRANSPORTER_2"/>
    <property type="match status" value="1"/>
</dbReference>
<evidence type="ECO:0000256" key="3">
    <source>
        <dbReference type="ARBA" id="ARBA00022741"/>
    </source>
</evidence>
<dbReference type="InterPro" id="IPR017871">
    <property type="entry name" value="ABC_transporter-like_CS"/>
</dbReference>
<dbReference type="Proteomes" id="UP000435648">
    <property type="component" value="Chromosome"/>
</dbReference>
<evidence type="ECO:0000256" key="5">
    <source>
        <dbReference type="ARBA" id="ARBA00022970"/>
    </source>
</evidence>
<evidence type="ECO:0000313" key="7">
    <source>
        <dbReference type="EMBL" id="QGZ34275.1"/>
    </source>
</evidence>
<keyword evidence="4 7" id="KW-0067">ATP-binding</keyword>
<evidence type="ECO:0000259" key="6">
    <source>
        <dbReference type="PROSITE" id="PS50893"/>
    </source>
</evidence>